<dbReference type="RefSeq" id="WP_013681335.1">
    <property type="nucleotide sequence ID" value="NC_015318.1"/>
</dbReference>
<dbReference type="eggNOG" id="COG1706">
    <property type="taxonomic scope" value="Bacteria"/>
</dbReference>
<dbReference type="HOGENOM" id="CLU_045235_1_0_7"/>
<evidence type="ECO:0000256" key="2">
    <source>
        <dbReference type="ARBA" id="ARBA00022729"/>
    </source>
</evidence>
<comment type="subcellular location">
    <subcellularLocation>
        <location evidence="4">Periplasm</location>
    </subcellularLocation>
    <subcellularLocation>
        <location evidence="4">Bacterial flagellum basal body</location>
    </subcellularLocation>
</comment>
<dbReference type="OrthoDB" id="9786431at2"/>
<dbReference type="Pfam" id="PF02119">
    <property type="entry name" value="FlgI"/>
    <property type="match status" value="1"/>
</dbReference>
<keyword evidence="2" id="KW-0732">Signal</keyword>
<evidence type="ECO:0000256" key="3">
    <source>
        <dbReference type="ARBA" id="ARBA00023143"/>
    </source>
</evidence>
<reference evidence="6" key="2">
    <citation type="submission" date="2011-03" db="EMBL/GenBank/DDBJ databases">
        <title>The complete genome of Hippea maritima DSM 10411.</title>
        <authorList>
            <consortium name="US DOE Joint Genome Institute (JGI-PGF)"/>
            <person name="Lucas S."/>
            <person name="Copeland A."/>
            <person name="Lapidus A."/>
            <person name="Bruce D."/>
            <person name="Goodwin L."/>
            <person name="Pitluck S."/>
            <person name="Peters L."/>
            <person name="Kyrpides N."/>
            <person name="Mavromatis K."/>
            <person name="Pagani I."/>
            <person name="Ivanova N."/>
            <person name="Mikhailova N."/>
            <person name="Lu M."/>
            <person name="Detter J.C."/>
            <person name="Tapia R."/>
            <person name="Han C."/>
            <person name="Land M."/>
            <person name="Hauser L."/>
            <person name="Markowitz V."/>
            <person name="Cheng J.-F."/>
            <person name="Hugenholtz P."/>
            <person name="Woyke T."/>
            <person name="Wu D."/>
            <person name="Spring S."/>
            <person name="Schroeder M."/>
            <person name="Brambilla E."/>
            <person name="Klenk H.-P."/>
            <person name="Eisen J.A."/>
        </authorList>
    </citation>
    <scope>NUCLEOTIDE SEQUENCE [LARGE SCALE GENOMIC DNA]</scope>
    <source>
        <strain evidence="6">ATCC 700847 / DSM 10411 / MH2</strain>
    </source>
</reference>
<comment type="similarity">
    <text evidence="4">Belongs to the FlgI family.</text>
</comment>
<organism evidence="5 6">
    <name type="scientific">Hippea maritima (strain ATCC 700847 / DSM 10411 / MH2)</name>
    <dbReference type="NCBI Taxonomy" id="760142"/>
    <lineage>
        <taxon>Bacteria</taxon>
        <taxon>Pseudomonadati</taxon>
        <taxon>Campylobacterota</taxon>
        <taxon>Desulfurellia</taxon>
        <taxon>Desulfurellales</taxon>
        <taxon>Hippeaceae</taxon>
        <taxon>Hippea</taxon>
    </lineage>
</organism>
<dbReference type="Proteomes" id="UP000008139">
    <property type="component" value="Chromosome"/>
</dbReference>
<gene>
    <name evidence="4" type="primary">flgI</name>
    <name evidence="5" type="ordered locus">Hipma_0314</name>
</gene>
<comment type="function">
    <text evidence="1 4">Assembles around the rod to form the L-ring and probably protects the motor/basal body from shearing forces during rotation.</text>
</comment>
<dbReference type="GO" id="GO:0009428">
    <property type="term" value="C:bacterial-type flagellum basal body, distal rod, P ring"/>
    <property type="evidence" value="ECO:0007669"/>
    <property type="project" value="InterPro"/>
</dbReference>
<accession>F2LY26</accession>
<evidence type="ECO:0000313" key="5">
    <source>
        <dbReference type="EMBL" id="AEA33291.1"/>
    </source>
</evidence>
<dbReference type="InParanoid" id="F2LY26"/>
<keyword evidence="5" id="KW-0966">Cell projection</keyword>
<keyword evidence="5" id="KW-0282">Flagellum</keyword>
<evidence type="ECO:0000256" key="1">
    <source>
        <dbReference type="ARBA" id="ARBA00002591"/>
    </source>
</evidence>
<dbReference type="KEGG" id="hmr:Hipma_0314"/>
<dbReference type="NCBIfam" id="NF003676">
    <property type="entry name" value="PRK05303.1"/>
    <property type="match status" value="1"/>
</dbReference>
<protein>
    <recommendedName>
        <fullName evidence="4">Flagellar P-ring protein</fullName>
    </recommendedName>
    <alternativeName>
        <fullName evidence="4">Basal body P-ring protein</fullName>
    </alternativeName>
</protein>
<dbReference type="GO" id="GO:0005198">
    <property type="term" value="F:structural molecule activity"/>
    <property type="evidence" value="ECO:0007669"/>
    <property type="project" value="InterPro"/>
</dbReference>
<keyword evidence="4" id="KW-0574">Periplasm</keyword>
<dbReference type="FunCoup" id="F2LY26">
    <property type="interactions" value="45"/>
</dbReference>
<reference evidence="5 6" key="1">
    <citation type="journal article" date="2011" name="Stand. Genomic Sci.">
        <title>Complete genome sequence of the thermophilic sulfur-reducer Hippea maritima type strain (MH(2)).</title>
        <authorList>
            <person name="Huntemann M."/>
            <person name="Lu M."/>
            <person name="Nolan M."/>
            <person name="Lapidus A."/>
            <person name="Lucas S."/>
            <person name="Hammon N."/>
            <person name="Deshpande S."/>
            <person name="Cheng J.F."/>
            <person name="Tapia R."/>
            <person name="Han C."/>
            <person name="Goodwin L."/>
            <person name="Pitluck S."/>
            <person name="Liolios K."/>
            <person name="Pagani I."/>
            <person name="Ivanova N."/>
            <person name="Ovchinikova G."/>
            <person name="Pati A."/>
            <person name="Chen A."/>
            <person name="Palaniappan K."/>
            <person name="Land M."/>
            <person name="Hauser L."/>
            <person name="Jeffries C.D."/>
            <person name="Detter J.C."/>
            <person name="Brambilla E.M."/>
            <person name="Rohde M."/>
            <person name="Spring S."/>
            <person name="Goker M."/>
            <person name="Woyke T."/>
            <person name="Bristow J."/>
            <person name="Eisen J.A."/>
            <person name="Markowitz V."/>
            <person name="Hugenholtz P."/>
            <person name="Kyrpides N.C."/>
            <person name="Klenk H.P."/>
            <person name="Mavromatis K."/>
        </authorList>
    </citation>
    <scope>NUCLEOTIDE SEQUENCE [LARGE SCALE GENOMIC DNA]</scope>
    <source>
        <strain evidence="6">ATCC 700847 / DSM 10411 / MH2</strain>
    </source>
</reference>
<dbReference type="GO" id="GO:0030288">
    <property type="term" value="C:outer membrane-bounded periplasmic space"/>
    <property type="evidence" value="ECO:0007669"/>
    <property type="project" value="InterPro"/>
</dbReference>
<dbReference type="PRINTS" id="PR01010">
    <property type="entry name" value="FLGPRINGFLGI"/>
</dbReference>
<evidence type="ECO:0000256" key="4">
    <source>
        <dbReference type="HAMAP-Rule" id="MF_00416"/>
    </source>
</evidence>
<dbReference type="STRING" id="760142.Hipma_0314"/>
<evidence type="ECO:0000313" key="6">
    <source>
        <dbReference type="Proteomes" id="UP000008139"/>
    </source>
</evidence>
<dbReference type="AlphaFoldDB" id="F2LY26"/>
<keyword evidence="3 4" id="KW-0975">Bacterial flagellum</keyword>
<dbReference type="InterPro" id="IPR001782">
    <property type="entry name" value="Flag_FlgI"/>
</dbReference>
<name>F2LY26_HIPMA</name>
<dbReference type="PANTHER" id="PTHR30381">
    <property type="entry name" value="FLAGELLAR P-RING PERIPLASMIC PROTEIN FLGI"/>
    <property type="match status" value="1"/>
</dbReference>
<keyword evidence="6" id="KW-1185">Reference proteome</keyword>
<keyword evidence="5" id="KW-0969">Cilium</keyword>
<dbReference type="PANTHER" id="PTHR30381:SF0">
    <property type="entry name" value="FLAGELLAR P-RING PROTEIN"/>
    <property type="match status" value="1"/>
</dbReference>
<comment type="subunit">
    <text evidence="4">The basal body constitutes a major portion of the flagellar organelle and consists of four rings (L,P,S, and M) mounted on a central rod.</text>
</comment>
<dbReference type="HAMAP" id="MF_00416">
    <property type="entry name" value="FlgI"/>
    <property type="match status" value="1"/>
</dbReference>
<proteinExistence type="inferred from homology"/>
<dbReference type="EMBL" id="CP002606">
    <property type="protein sequence ID" value="AEA33291.1"/>
    <property type="molecule type" value="Genomic_DNA"/>
</dbReference>
<dbReference type="GO" id="GO:0071973">
    <property type="term" value="P:bacterial-type flagellum-dependent cell motility"/>
    <property type="evidence" value="ECO:0007669"/>
    <property type="project" value="InterPro"/>
</dbReference>
<sequence length="368" mass="38994">MRKVLTVLFILFLSINTFAFDVKIRDLTSVVGVRYNQLVGYGIVVGLAGTGDGTSSKFTIQSIVNALKRFGVTLSQSEIGSLQTKNIAAVMVTAQLPPFAKQGERIDVTVSSIGDAKSLQGGTLIMTPLKGPDGNVYAVAQGPISIGGYNAGMGGGTKVRKNHPTVGRIPNGAIVENQVNVDINSKQSFILALNQPSFEMATRIANTINKFYRRQMAFPSDGGSIKVIVPPLYRGAVVELISQINQLSVDQITEPRVVLDEKTGTVVVGGDVTIEPISISHGNLTITVTSTKEVSQPNPLAKGKTTTVTNKQVSVNEGKGKFLTFSKGATVSELIQALNKAGATPRDMMAIFQAIKAAGALNAKLEMM</sequence>